<evidence type="ECO:0000313" key="1">
    <source>
        <dbReference type="EnsemblMetazoa" id="AMIN014206-PA"/>
    </source>
</evidence>
<dbReference type="VEuPathDB" id="VectorBase:AMIN014206"/>
<sequence length="46" mass="5359">MGWRIGGTAHGRIGLVLDFKFRNSWNGRAPPNSFLMTFEIRMYTQK</sequence>
<accession>A0A182WNB0</accession>
<proteinExistence type="predicted"/>
<keyword evidence="2" id="KW-1185">Reference proteome</keyword>
<organism evidence="1 2">
    <name type="scientific">Anopheles minimus</name>
    <dbReference type="NCBI Taxonomy" id="112268"/>
    <lineage>
        <taxon>Eukaryota</taxon>
        <taxon>Metazoa</taxon>
        <taxon>Ecdysozoa</taxon>
        <taxon>Arthropoda</taxon>
        <taxon>Hexapoda</taxon>
        <taxon>Insecta</taxon>
        <taxon>Pterygota</taxon>
        <taxon>Neoptera</taxon>
        <taxon>Endopterygota</taxon>
        <taxon>Diptera</taxon>
        <taxon>Nematocera</taxon>
        <taxon>Culicoidea</taxon>
        <taxon>Culicidae</taxon>
        <taxon>Anophelinae</taxon>
        <taxon>Anopheles</taxon>
    </lineage>
</organism>
<reference evidence="2" key="1">
    <citation type="submission" date="2013-03" db="EMBL/GenBank/DDBJ databases">
        <title>The Genome Sequence of Anopheles minimus MINIMUS1.</title>
        <authorList>
            <consortium name="The Broad Institute Genomics Platform"/>
            <person name="Neafsey D.E."/>
            <person name="Walton C."/>
            <person name="Walker B."/>
            <person name="Young S.K."/>
            <person name="Zeng Q."/>
            <person name="Gargeya S."/>
            <person name="Fitzgerald M."/>
            <person name="Haas B."/>
            <person name="Abouelleil A."/>
            <person name="Allen A.W."/>
            <person name="Alvarado L."/>
            <person name="Arachchi H.M."/>
            <person name="Berlin A.M."/>
            <person name="Chapman S.B."/>
            <person name="Gainer-Dewar J."/>
            <person name="Goldberg J."/>
            <person name="Griggs A."/>
            <person name="Gujja S."/>
            <person name="Hansen M."/>
            <person name="Howarth C."/>
            <person name="Imamovic A."/>
            <person name="Ireland A."/>
            <person name="Larimer J."/>
            <person name="McCowan C."/>
            <person name="Murphy C."/>
            <person name="Pearson M."/>
            <person name="Poon T.W."/>
            <person name="Priest M."/>
            <person name="Roberts A."/>
            <person name="Saif S."/>
            <person name="Shea T."/>
            <person name="Sisk P."/>
            <person name="Sykes S."/>
            <person name="Wortman J."/>
            <person name="Nusbaum C."/>
            <person name="Birren B."/>
        </authorList>
    </citation>
    <scope>NUCLEOTIDE SEQUENCE [LARGE SCALE GENOMIC DNA]</scope>
    <source>
        <strain evidence="2">MINIMUS1</strain>
    </source>
</reference>
<dbReference type="AlphaFoldDB" id="A0A182WNB0"/>
<name>A0A182WNB0_9DIPT</name>
<dbReference type="Proteomes" id="UP000075920">
    <property type="component" value="Unassembled WGS sequence"/>
</dbReference>
<protein>
    <submittedName>
        <fullName evidence="1">Uncharacterized protein</fullName>
    </submittedName>
</protein>
<evidence type="ECO:0000313" key="2">
    <source>
        <dbReference type="Proteomes" id="UP000075920"/>
    </source>
</evidence>
<reference evidence="1" key="2">
    <citation type="submission" date="2020-05" db="UniProtKB">
        <authorList>
            <consortium name="EnsemblMetazoa"/>
        </authorList>
    </citation>
    <scope>IDENTIFICATION</scope>
    <source>
        <strain evidence="1">MINIMUS1</strain>
    </source>
</reference>
<dbReference type="EnsemblMetazoa" id="AMIN014206-RA">
    <property type="protein sequence ID" value="AMIN014206-PA"/>
    <property type="gene ID" value="AMIN014206"/>
</dbReference>